<reference evidence="1 2" key="1">
    <citation type="submission" date="2016-11" db="EMBL/GenBank/DDBJ databases">
        <title>Comparison of Traditional DNA-DNA Hybridization with In Silico Genomic Analysis.</title>
        <authorList>
            <person name="Nicholson A.C."/>
            <person name="Sammons S."/>
            <person name="Humrighouse B.W."/>
            <person name="Graziano J."/>
            <person name="Lasker B."/>
            <person name="Whitney A.M."/>
            <person name="Mcquiston J.R."/>
        </authorList>
    </citation>
    <scope>NUCLEOTIDE SEQUENCE [LARGE SCALE GENOMIC DNA]</scope>
    <source>
        <strain evidence="1 2">H1892</strain>
    </source>
</reference>
<protein>
    <submittedName>
        <fullName evidence="1">Uncharacterized protein</fullName>
    </submittedName>
</protein>
<dbReference type="Proteomes" id="UP000214673">
    <property type="component" value="Unassembled WGS sequence"/>
</dbReference>
<feature type="non-terminal residue" evidence="1">
    <location>
        <position position="1"/>
    </location>
</feature>
<organism evidence="1 2">
    <name type="scientific">Haematobacter missouriensis</name>
    <dbReference type="NCBI Taxonomy" id="366616"/>
    <lineage>
        <taxon>Bacteria</taxon>
        <taxon>Pseudomonadati</taxon>
        <taxon>Pseudomonadota</taxon>
        <taxon>Alphaproteobacteria</taxon>
        <taxon>Rhodobacterales</taxon>
        <taxon>Paracoccaceae</taxon>
        <taxon>Haematobacter</taxon>
    </lineage>
</organism>
<evidence type="ECO:0000313" key="1">
    <source>
        <dbReference type="EMBL" id="OWJ74557.1"/>
    </source>
</evidence>
<evidence type="ECO:0000313" key="2">
    <source>
        <dbReference type="Proteomes" id="UP000214673"/>
    </source>
</evidence>
<dbReference type="EMBL" id="NIPV01000058">
    <property type="protein sequence ID" value="OWJ74557.1"/>
    <property type="molecule type" value="Genomic_DNA"/>
</dbReference>
<proteinExistence type="predicted"/>
<sequence>NLGICKGPTGGRSMLSLTQKLEPPKNRAVQLFVLHDWLTDQICGAVKQLNWSPFRRIPLLGGPELMREHMLMIT</sequence>
<accession>A0ABX3ZRF4</accession>
<gene>
    <name evidence="1" type="ORF">CDV53_13120</name>
</gene>
<keyword evidence="2" id="KW-1185">Reference proteome</keyword>
<comment type="caution">
    <text evidence="1">The sequence shown here is derived from an EMBL/GenBank/DDBJ whole genome shotgun (WGS) entry which is preliminary data.</text>
</comment>
<name>A0ABX3ZRF4_9RHOB</name>